<evidence type="ECO:0000313" key="2">
    <source>
        <dbReference type="EMBL" id="MEA5608428.1"/>
    </source>
</evidence>
<evidence type="ECO:0000313" key="3">
    <source>
        <dbReference type="Proteomes" id="UP001303285"/>
    </source>
</evidence>
<dbReference type="InterPro" id="IPR008893">
    <property type="entry name" value="WGR_domain"/>
</dbReference>
<comment type="caution">
    <text evidence="2">The sequence shown here is derived from an EMBL/GenBank/DDBJ whole genome shotgun (WGS) entry which is preliminary data.</text>
</comment>
<organism evidence="2 3">
    <name type="scientific">Nodularia spumigena UHCC 0060</name>
    <dbReference type="NCBI Taxonomy" id="3110300"/>
    <lineage>
        <taxon>Bacteria</taxon>
        <taxon>Bacillati</taxon>
        <taxon>Cyanobacteriota</taxon>
        <taxon>Cyanophyceae</taxon>
        <taxon>Nostocales</taxon>
        <taxon>Nodulariaceae</taxon>
        <taxon>Nodularia</taxon>
    </lineage>
</organism>
<sequence>MLIDSCSRISKNVVEMTVKIAYELDKWLQSKWQRDTRFYTLTLCQNLFGEWMITKTWGSAIYRGFGKSKDLDCPDYQAALITYYKLQERREKRGYKRVDPDSRY</sequence>
<keyword evidence="3" id="KW-1185">Reference proteome</keyword>
<dbReference type="CDD" id="cd07996">
    <property type="entry name" value="WGR_MMR_like"/>
    <property type="match status" value="1"/>
</dbReference>
<dbReference type="InterPro" id="IPR049809">
    <property type="entry name" value="YehF/YfeS-like_WGR"/>
</dbReference>
<reference evidence="2 3" key="1">
    <citation type="submission" date="2023-12" db="EMBL/GenBank/DDBJ databases">
        <title>Baltic Sea Cyanobacteria.</title>
        <authorList>
            <person name="Delbaje E."/>
            <person name="Fewer D.P."/>
            <person name="Shishido T.K."/>
        </authorList>
    </citation>
    <scope>NUCLEOTIDE SEQUENCE [LARGE SCALE GENOMIC DNA]</scope>
    <source>
        <strain evidence="2 3">UHCC 0060</strain>
    </source>
</reference>
<dbReference type="EMBL" id="JAYGHK010000026">
    <property type="protein sequence ID" value="MEA5608428.1"/>
    <property type="molecule type" value="Genomic_DNA"/>
</dbReference>
<feature type="domain" description="WGR" evidence="1">
    <location>
        <begin position="34"/>
        <end position="98"/>
    </location>
</feature>
<proteinExistence type="predicted"/>
<name>A0ABU5UQ84_NODSP</name>
<dbReference type="Pfam" id="PF05406">
    <property type="entry name" value="WGR"/>
    <property type="match status" value="1"/>
</dbReference>
<protein>
    <submittedName>
        <fullName evidence="2">WGR domain-containing protein</fullName>
    </submittedName>
</protein>
<dbReference type="Proteomes" id="UP001303285">
    <property type="component" value="Unassembled WGS sequence"/>
</dbReference>
<gene>
    <name evidence="2" type="ORF">VB695_10135</name>
</gene>
<accession>A0ABU5UQ84</accession>
<evidence type="ECO:0000259" key="1">
    <source>
        <dbReference type="Pfam" id="PF05406"/>
    </source>
</evidence>